<dbReference type="Gene3D" id="2.120.10.10">
    <property type="match status" value="1"/>
</dbReference>
<dbReference type="CDD" id="cd15482">
    <property type="entry name" value="Sialidase_non-viral"/>
    <property type="match status" value="1"/>
</dbReference>
<accession>A0A484IBL0</accession>
<proteinExistence type="predicted"/>
<dbReference type="EMBL" id="LR216287">
    <property type="protein sequence ID" value="VFJ14468.1"/>
    <property type="molecule type" value="Genomic_DNA"/>
</dbReference>
<organism evidence="1 2">
    <name type="scientific">Candidatus Nitrosocosmicus franklandianus</name>
    <dbReference type="NCBI Taxonomy" id="1798806"/>
    <lineage>
        <taxon>Archaea</taxon>
        <taxon>Nitrososphaerota</taxon>
        <taxon>Nitrososphaeria</taxon>
        <taxon>Nitrososphaerales</taxon>
        <taxon>Nitrososphaeraceae</taxon>
        <taxon>Candidatus Nitrosocosmicus</taxon>
    </lineage>
</organism>
<protein>
    <submittedName>
        <fullName evidence="1">Putative sialidase-neuraminidase family protein</fullName>
    </submittedName>
</protein>
<dbReference type="InterPro" id="IPR036278">
    <property type="entry name" value="Sialidase_sf"/>
</dbReference>
<name>A0A484IBL0_9ARCH</name>
<reference evidence="1 2" key="1">
    <citation type="submission" date="2019-02" db="EMBL/GenBank/DDBJ databases">
        <authorList>
            <person name="Lehtovirta-Morley E L."/>
        </authorList>
    </citation>
    <scope>NUCLEOTIDE SEQUENCE [LARGE SCALE GENOMIC DNA]</scope>
    <source>
        <strain evidence="1">NFRAN1</strain>
    </source>
</reference>
<evidence type="ECO:0000313" key="2">
    <source>
        <dbReference type="Proteomes" id="UP000294299"/>
    </source>
</evidence>
<dbReference type="AlphaFoldDB" id="A0A484IBL0"/>
<dbReference type="SUPFAM" id="SSF50939">
    <property type="entry name" value="Sialidases"/>
    <property type="match status" value="2"/>
</dbReference>
<dbReference type="Proteomes" id="UP000294299">
    <property type="component" value="Chromosome NFRAN"/>
</dbReference>
<sequence>MSLIVSVMILGNHSLFEYSESRLASPQVVTTYNFTQGHNPSVAVNPNTGELFAVYTLTENNSTNIYITKSQDSGNSFSIPVRINDKPGDAADTWNTIPICFGSNNEVYVAWMVSKEDPDFPYGITELRVSRSLDGGNTFSPAVNPVTGYKSEKAFFDLSVTGNQTLYLSFLDSLTNESGTRIIDYPSSFKLVKSVDGGKSFALPSTIDNQNCVCCQTVSAVGLDGEIYFSWRDSQYEQDIIPVDPNNPYNYGFSNGSLFDDFDYEDYETIRDIVVRHTVDNGTGEEFSPITKVSQDKWYITGCPDAGPGMAFDSVGRLHVAWFTGSKTAPNGTGYYYAYSDDKGLTFSESIPLLTDEEFIPPTQVSVGVDNRDNVWITFSDQRSSDVVRYSEIRDDHQGKVHLSIVDNDHQVIFNSSIIDGQIHELVDLAVSGNDDVAFIAYRDGNNAKISVVTANIATNTTLTNDNFA</sequence>
<gene>
    <name evidence="1" type="ORF">NFRAN_2146</name>
</gene>
<keyword evidence="2" id="KW-1185">Reference proteome</keyword>
<evidence type="ECO:0000313" key="1">
    <source>
        <dbReference type="EMBL" id="VFJ14468.1"/>
    </source>
</evidence>
<dbReference type="KEGG" id="nfn:NFRAN_2146"/>